<dbReference type="SUPFAM" id="SSF48726">
    <property type="entry name" value="Immunoglobulin"/>
    <property type="match status" value="1"/>
</dbReference>
<evidence type="ECO:0000313" key="2">
    <source>
        <dbReference type="Proteomes" id="UP001219518"/>
    </source>
</evidence>
<dbReference type="Proteomes" id="UP001219518">
    <property type="component" value="Unassembled WGS sequence"/>
</dbReference>
<organism evidence="1 2">
    <name type="scientific">Frankliniella fusca</name>
    <dbReference type="NCBI Taxonomy" id="407009"/>
    <lineage>
        <taxon>Eukaryota</taxon>
        <taxon>Metazoa</taxon>
        <taxon>Ecdysozoa</taxon>
        <taxon>Arthropoda</taxon>
        <taxon>Hexapoda</taxon>
        <taxon>Insecta</taxon>
        <taxon>Pterygota</taxon>
        <taxon>Neoptera</taxon>
        <taxon>Paraneoptera</taxon>
        <taxon>Thysanoptera</taxon>
        <taxon>Terebrantia</taxon>
        <taxon>Thripoidea</taxon>
        <taxon>Thripidae</taxon>
        <taxon>Frankliniella</taxon>
    </lineage>
</organism>
<proteinExistence type="predicted"/>
<dbReference type="Gene3D" id="2.60.40.10">
    <property type="entry name" value="Immunoglobulins"/>
    <property type="match status" value="1"/>
</dbReference>
<dbReference type="EMBL" id="JAHWGI010001372">
    <property type="protein sequence ID" value="KAK3929012.1"/>
    <property type="molecule type" value="Genomic_DNA"/>
</dbReference>
<keyword evidence="2" id="KW-1185">Reference proteome</keyword>
<reference evidence="1" key="2">
    <citation type="journal article" date="2023" name="BMC Genomics">
        <title>Pest status, molecular evolution, and epigenetic factors derived from the genome assembly of Frankliniella fusca, a thysanopteran phytovirus vector.</title>
        <authorList>
            <person name="Catto M.A."/>
            <person name="Labadie P.E."/>
            <person name="Jacobson A.L."/>
            <person name="Kennedy G.G."/>
            <person name="Srinivasan R."/>
            <person name="Hunt B.G."/>
        </authorList>
    </citation>
    <scope>NUCLEOTIDE SEQUENCE</scope>
    <source>
        <strain evidence="1">PL_HMW_Pooled</strain>
    </source>
</reference>
<gene>
    <name evidence="1" type="ORF">KUF71_017295</name>
</gene>
<dbReference type="InterPro" id="IPR013783">
    <property type="entry name" value="Ig-like_fold"/>
</dbReference>
<name>A0AAE1HWS9_9NEOP</name>
<accession>A0AAE1HWS9</accession>
<evidence type="ECO:0000313" key="1">
    <source>
        <dbReference type="EMBL" id="KAK3929012.1"/>
    </source>
</evidence>
<reference evidence="1" key="1">
    <citation type="submission" date="2021-07" db="EMBL/GenBank/DDBJ databases">
        <authorList>
            <person name="Catto M.A."/>
            <person name="Jacobson A."/>
            <person name="Kennedy G."/>
            <person name="Labadie P."/>
            <person name="Hunt B.G."/>
            <person name="Srinivasan R."/>
        </authorList>
    </citation>
    <scope>NUCLEOTIDE SEQUENCE</scope>
    <source>
        <strain evidence="1">PL_HMW_Pooled</strain>
        <tissue evidence="1">Head</tissue>
    </source>
</reference>
<protein>
    <submittedName>
        <fullName evidence="1">Lachesin</fullName>
    </submittedName>
</protein>
<comment type="caution">
    <text evidence="1">The sequence shown here is derived from an EMBL/GenBank/DDBJ whole genome shotgun (WGS) entry which is preliminary data.</text>
</comment>
<sequence>MRRAARRCREKKQRDDRAELHYTPNATQMHLNIKNLAVVDEATYKCEITYNEVKDGCAVVQFINLTTMSK</sequence>
<dbReference type="AlphaFoldDB" id="A0AAE1HWS9"/>
<dbReference type="InterPro" id="IPR036179">
    <property type="entry name" value="Ig-like_dom_sf"/>
</dbReference>